<proteinExistence type="predicted"/>
<gene>
    <name evidence="1" type="ORF">Tco_1058775</name>
</gene>
<evidence type="ECO:0000313" key="1">
    <source>
        <dbReference type="EMBL" id="GJT84433.1"/>
    </source>
</evidence>
<comment type="caution">
    <text evidence="1">The sequence shown here is derived from an EMBL/GenBank/DDBJ whole genome shotgun (WGS) entry which is preliminary data.</text>
</comment>
<keyword evidence="2" id="KW-1185">Reference proteome</keyword>
<keyword evidence="1" id="KW-0808">Transferase</keyword>
<accession>A0ABQ5H9P6</accession>
<keyword evidence="1" id="KW-0548">Nucleotidyltransferase</keyword>
<evidence type="ECO:0000313" key="2">
    <source>
        <dbReference type="Proteomes" id="UP001151760"/>
    </source>
</evidence>
<dbReference type="Proteomes" id="UP001151760">
    <property type="component" value="Unassembled WGS sequence"/>
</dbReference>
<protein>
    <submittedName>
        <fullName evidence="1">RNA-directed DNA polymerase, eukaryota</fullName>
    </submittedName>
</protein>
<dbReference type="PANTHER" id="PTHR46890">
    <property type="entry name" value="NON-LTR RETROLELEMENT REVERSE TRANSCRIPTASE-LIKE PROTEIN-RELATED"/>
    <property type="match status" value="1"/>
</dbReference>
<dbReference type="InterPro" id="IPR052343">
    <property type="entry name" value="Retrotransposon-Effector_Assoc"/>
</dbReference>
<organism evidence="1 2">
    <name type="scientific">Tanacetum coccineum</name>
    <dbReference type="NCBI Taxonomy" id="301880"/>
    <lineage>
        <taxon>Eukaryota</taxon>
        <taxon>Viridiplantae</taxon>
        <taxon>Streptophyta</taxon>
        <taxon>Embryophyta</taxon>
        <taxon>Tracheophyta</taxon>
        <taxon>Spermatophyta</taxon>
        <taxon>Magnoliopsida</taxon>
        <taxon>eudicotyledons</taxon>
        <taxon>Gunneridae</taxon>
        <taxon>Pentapetalae</taxon>
        <taxon>asterids</taxon>
        <taxon>campanulids</taxon>
        <taxon>Asterales</taxon>
        <taxon>Asteraceae</taxon>
        <taxon>Asteroideae</taxon>
        <taxon>Anthemideae</taxon>
        <taxon>Anthemidinae</taxon>
        <taxon>Tanacetum</taxon>
    </lineage>
</organism>
<reference evidence="1" key="2">
    <citation type="submission" date="2022-01" db="EMBL/GenBank/DDBJ databases">
        <authorList>
            <person name="Yamashiro T."/>
            <person name="Shiraishi A."/>
            <person name="Satake H."/>
            <person name="Nakayama K."/>
        </authorList>
    </citation>
    <scope>NUCLEOTIDE SEQUENCE</scope>
</reference>
<dbReference type="GO" id="GO:0003964">
    <property type="term" value="F:RNA-directed DNA polymerase activity"/>
    <property type="evidence" value="ECO:0007669"/>
    <property type="project" value="UniProtKB-KW"/>
</dbReference>
<reference evidence="1" key="1">
    <citation type="journal article" date="2022" name="Int. J. Mol. Sci.">
        <title>Draft Genome of Tanacetum Coccineum: Genomic Comparison of Closely Related Tanacetum-Family Plants.</title>
        <authorList>
            <person name="Yamashiro T."/>
            <person name="Shiraishi A."/>
            <person name="Nakayama K."/>
            <person name="Satake H."/>
        </authorList>
    </citation>
    <scope>NUCLEOTIDE SEQUENCE</scope>
</reference>
<sequence>MLKKEISSPGAFGFQMASGRSIRTSRLGCGVDKSPGPDGFTFEFFRKYWTVVGPDFCIAVKWFFDHGVFAIGCNSSFVALIPKVLDPKVVSDYRPISLIGSLYKVVTKILASRLSLVISDLISDVQTAFLPNRQILDGPFIINCENLSSVQLKKAQAMIFKVDFATGL</sequence>
<name>A0ABQ5H9P6_9ASTR</name>
<dbReference type="PANTHER" id="PTHR46890:SF48">
    <property type="entry name" value="RNA-DIRECTED DNA POLYMERASE"/>
    <property type="match status" value="1"/>
</dbReference>
<keyword evidence="1" id="KW-0695">RNA-directed DNA polymerase</keyword>
<dbReference type="EMBL" id="BQNB010019358">
    <property type="protein sequence ID" value="GJT84433.1"/>
    <property type="molecule type" value="Genomic_DNA"/>
</dbReference>